<dbReference type="AlphaFoldDB" id="A0A1I8PRT0"/>
<dbReference type="Pfam" id="PF16055">
    <property type="entry name" value="DUF4798"/>
    <property type="match status" value="1"/>
</dbReference>
<evidence type="ECO:0000256" key="1">
    <source>
        <dbReference type="SAM" id="MobiDB-lite"/>
    </source>
</evidence>
<feature type="region of interest" description="Disordered" evidence="1">
    <location>
        <begin position="471"/>
        <end position="502"/>
    </location>
</feature>
<feature type="compositionally biased region" description="Acidic residues" evidence="1">
    <location>
        <begin position="475"/>
        <end position="487"/>
    </location>
</feature>
<feature type="compositionally biased region" description="Polar residues" evidence="1">
    <location>
        <begin position="379"/>
        <end position="388"/>
    </location>
</feature>
<evidence type="ECO:0000313" key="2">
    <source>
        <dbReference type="EnsemblMetazoa" id="SCAU010517-PA"/>
    </source>
</evidence>
<feature type="compositionally biased region" description="Low complexity" evidence="1">
    <location>
        <begin position="389"/>
        <end position="407"/>
    </location>
</feature>
<feature type="region of interest" description="Disordered" evidence="1">
    <location>
        <begin position="379"/>
        <end position="418"/>
    </location>
</feature>
<dbReference type="OrthoDB" id="7839010at2759"/>
<organism evidence="2 3">
    <name type="scientific">Stomoxys calcitrans</name>
    <name type="common">Stable fly</name>
    <name type="synonym">Conops calcitrans</name>
    <dbReference type="NCBI Taxonomy" id="35570"/>
    <lineage>
        <taxon>Eukaryota</taxon>
        <taxon>Metazoa</taxon>
        <taxon>Ecdysozoa</taxon>
        <taxon>Arthropoda</taxon>
        <taxon>Hexapoda</taxon>
        <taxon>Insecta</taxon>
        <taxon>Pterygota</taxon>
        <taxon>Neoptera</taxon>
        <taxon>Endopterygota</taxon>
        <taxon>Diptera</taxon>
        <taxon>Brachycera</taxon>
        <taxon>Muscomorpha</taxon>
        <taxon>Muscoidea</taxon>
        <taxon>Muscidae</taxon>
        <taxon>Stomoxys</taxon>
    </lineage>
</organism>
<protein>
    <recommendedName>
        <fullName evidence="4">MADF domain-containing protein</fullName>
    </recommendedName>
</protein>
<gene>
    <name evidence="2" type="primary">106086290</name>
</gene>
<proteinExistence type="predicted"/>
<keyword evidence="3" id="KW-1185">Reference proteome</keyword>
<feature type="region of interest" description="Disordered" evidence="1">
    <location>
        <begin position="170"/>
        <end position="192"/>
    </location>
</feature>
<name>A0A1I8PRT0_STOCA</name>
<dbReference type="InterPro" id="IPR032056">
    <property type="entry name" value="DUF4798"/>
</dbReference>
<evidence type="ECO:0000313" key="3">
    <source>
        <dbReference type="Proteomes" id="UP000095300"/>
    </source>
</evidence>
<feature type="compositionally biased region" description="Basic and acidic residues" evidence="1">
    <location>
        <begin position="172"/>
        <end position="181"/>
    </location>
</feature>
<reference evidence="2" key="1">
    <citation type="submission" date="2020-05" db="UniProtKB">
        <authorList>
            <consortium name="EnsemblMetazoa"/>
        </authorList>
    </citation>
    <scope>IDENTIFICATION</scope>
    <source>
        <strain evidence="2">USDA</strain>
    </source>
</reference>
<dbReference type="Proteomes" id="UP000095300">
    <property type="component" value="Unassembled WGS sequence"/>
</dbReference>
<dbReference type="EnsemblMetazoa" id="SCAU010517-RA">
    <property type="protein sequence ID" value="SCAU010517-PA"/>
    <property type="gene ID" value="SCAU010517"/>
</dbReference>
<sequence>MELHSYAKRRASKKWTIEQKRKLVEARINYDSWFNSKPSNSVVPWKKVLSVAKLDDFNVFFVRKQWSNMLTRYKQYKQTRLDGIATNKAIHAEMIERINQEWEFFEAIHAFMTRKTTNLHSYAVTQKFSSTSSSTSGGNEVVLSFANIGHVMEPPHGGEVVAGAVQQTLSRTHHEQQKDIKPTSTMLKEGSSSSSSASLMKLQHDCVAVKENIPNNTTILLQVAGSDPRAIEASGVGGAMPIFSSDTNEEFEMVGSAGTIVEASSKDYKDIIKNCGRNTDHDFYSKRSVVAIGSAGIVRKFPIEERQLHYFLDTSEESLGTEYVQNTSSLESSSLPSVMENIELHTENARTFEIKADNISQSHNASNFVIKQENFSMTELPSTSTERMNNITNNTTTQRQNPTSTSSGNSRKISEREKYYRHKRRFNRRLEKRFDALLHVVGQVVKAEYPSVDVKPLMDTVATVGCELNHILSSDSEEEESDDDDDKDQAAETRRPPTSSSK</sequence>
<evidence type="ECO:0008006" key="4">
    <source>
        <dbReference type="Google" id="ProtNLM"/>
    </source>
</evidence>
<dbReference type="VEuPathDB" id="VectorBase:SCAU010517"/>
<dbReference type="KEGG" id="scac:106086290"/>
<accession>A0A1I8PRT0</accession>